<keyword evidence="2" id="KW-1185">Reference proteome</keyword>
<proteinExistence type="predicted"/>
<protein>
    <submittedName>
        <fullName evidence="1">Uncharacterized protein</fullName>
    </submittedName>
</protein>
<name>A0A068NX83_FIMGI</name>
<evidence type="ECO:0000313" key="2">
    <source>
        <dbReference type="Proteomes" id="UP000027982"/>
    </source>
</evidence>
<dbReference type="EMBL" id="CP007139">
    <property type="protein sequence ID" value="AIE87395.1"/>
    <property type="molecule type" value="Genomic_DNA"/>
</dbReference>
<evidence type="ECO:0000313" key="1">
    <source>
        <dbReference type="EMBL" id="AIE87395.1"/>
    </source>
</evidence>
<gene>
    <name evidence="1" type="ORF">OP10G_4027</name>
</gene>
<accession>A0A068NX83</accession>
<dbReference type="AlphaFoldDB" id="A0A068NX83"/>
<dbReference type="HOGENOM" id="CLU_3270389_0_0_0"/>
<sequence length="41" mass="4403">MTYLGVTIEVIGRANLIDTKLAAGWPVDIEGVKMLKGRSEG</sequence>
<organism evidence="1 2">
    <name type="scientific">Fimbriimonas ginsengisoli Gsoil 348</name>
    <dbReference type="NCBI Taxonomy" id="661478"/>
    <lineage>
        <taxon>Bacteria</taxon>
        <taxon>Bacillati</taxon>
        <taxon>Armatimonadota</taxon>
        <taxon>Fimbriimonadia</taxon>
        <taxon>Fimbriimonadales</taxon>
        <taxon>Fimbriimonadaceae</taxon>
        <taxon>Fimbriimonas</taxon>
    </lineage>
</organism>
<reference evidence="1 2" key="1">
    <citation type="journal article" date="2014" name="PLoS ONE">
        <title>The first complete genome sequence of the class fimbriimonadia in the phylum armatimonadetes.</title>
        <authorList>
            <person name="Hu Z.Y."/>
            <person name="Wang Y.Z."/>
            <person name="Im W.T."/>
            <person name="Wang S.Y."/>
            <person name="Zhao G.P."/>
            <person name="Zheng H.J."/>
            <person name="Quan Z.X."/>
        </authorList>
    </citation>
    <scope>NUCLEOTIDE SEQUENCE [LARGE SCALE GENOMIC DNA]</scope>
    <source>
        <strain evidence="1">Gsoil 348</strain>
    </source>
</reference>
<dbReference type="Proteomes" id="UP000027982">
    <property type="component" value="Chromosome"/>
</dbReference>
<dbReference type="KEGG" id="fgi:OP10G_4027"/>